<comment type="caution">
    <text evidence="1">The sequence shown here is derived from an EMBL/GenBank/DDBJ whole genome shotgun (WGS) entry which is preliminary data.</text>
</comment>
<reference evidence="1 2" key="1">
    <citation type="journal article" date="2015" name="Genome Biol. Evol.">
        <title>Comparative Genomics of a Bacterivorous Green Alga Reveals Evolutionary Causalities and Consequences of Phago-Mixotrophic Mode of Nutrition.</title>
        <authorList>
            <person name="Burns J.A."/>
            <person name="Paasch A."/>
            <person name="Narechania A."/>
            <person name="Kim E."/>
        </authorList>
    </citation>
    <scope>NUCLEOTIDE SEQUENCE [LARGE SCALE GENOMIC DNA]</scope>
    <source>
        <strain evidence="1 2">PLY_AMNH</strain>
    </source>
</reference>
<evidence type="ECO:0000313" key="2">
    <source>
        <dbReference type="Proteomes" id="UP001190700"/>
    </source>
</evidence>
<dbReference type="Proteomes" id="UP001190700">
    <property type="component" value="Unassembled WGS sequence"/>
</dbReference>
<evidence type="ECO:0000313" key="1">
    <source>
        <dbReference type="EMBL" id="KAK3257028.1"/>
    </source>
</evidence>
<organism evidence="1 2">
    <name type="scientific">Cymbomonas tetramitiformis</name>
    <dbReference type="NCBI Taxonomy" id="36881"/>
    <lineage>
        <taxon>Eukaryota</taxon>
        <taxon>Viridiplantae</taxon>
        <taxon>Chlorophyta</taxon>
        <taxon>Pyramimonadophyceae</taxon>
        <taxon>Pyramimonadales</taxon>
        <taxon>Pyramimonadaceae</taxon>
        <taxon>Cymbomonas</taxon>
    </lineage>
</organism>
<protein>
    <submittedName>
        <fullName evidence="1">Uncharacterized protein</fullName>
    </submittedName>
</protein>
<name>A0AAE0KQI5_9CHLO</name>
<keyword evidence="2" id="KW-1185">Reference proteome</keyword>
<dbReference type="EMBL" id="LGRX02021119">
    <property type="protein sequence ID" value="KAK3257028.1"/>
    <property type="molecule type" value="Genomic_DNA"/>
</dbReference>
<accession>A0AAE0KQI5</accession>
<gene>
    <name evidence="1" type="ORF">CYMTET_33870</name>
</gene>
<sequence length="145" mass="14816">ALLASFNMANSKEASASLRRATNAASAVAAFAAANKGGLHTPSPKQAASAGVAKKAGGIQFSSAEGSMHLDSKVHKLDDEDELLLCISRLLRGFTEIDTCVPYAAAPSTSFTMANNGGLGRSRSAVKAVMASCLLGGAGRGWQKF</sequence>
<dbReference type="AlphaFoldDB" id="A0AAE0KQI5"/>
<proteinExistence type="predicted"/>
<feature type="non-terminal residue" evidence="1">
    <location>
        <position position="1"/>
    </location>
</feature>